<dbReference type="InterPro" id="IPR052022">
    <property type="entry name" value="26kDa_periplasmic_antigen"/>
</dbReference>
<dbReference type="Pfam" id="PF04402">
    <property type="entry name" value="SIMPL"/>
    <property type="match status" value="1"/>
</dbReference>
<evidence type="ECO:0000313" key="2">
    <source>
        <dbReference type="Proteomes" id="UP001597227"/>
    </source>
</evidence>
<comment type="caution">
    <text evidence="1">The sequence shown here is derived from an EMBL/GenBank/DDBJ whole genome shotgun (WGS) entry which is preliminary data.</text>
</comment>
<gene>
    <name evidence="1" type="ORF">ACFSFW_09130</name>
</gene>
<accession>A0ABW4MLR1</accession>
<keyword evidence="2" id="KW-1185">Reference proteome</keyword>
<evidence type="ECO:0000313" key="1">
    <source>
        <dbReference type="EMBL" id="MFD1778830.1"/>
    </source>
</evidence>
<reference evidence="2" key="1">
    <citation type="journal article" date="2019" name="Int. J. Syst. Evol. Microbiol.">
        <title>The Global Catalogue of Microorganisms (GCM) 10K type strain sequencing project: providing services to taxonomists for standard genome sequencing and annotation.</title>
        <authorList>
            <consortium name="The Broad Institute Genomics Platform"/>
            <consortium name="The Broad Institute Genome Sequencing Center for Infectious Disease"/>
            <person name="Wu L."/>
            <person name="Ma J."/>
        </authorList>
    </citation>
    <scope>NUCLEOTIDE SEQUENCE [LARGE SCALE GENOMIC DNA]</scope>
    <source>
        <strain evidence="2">CCUG 15531</strain>
    </source>
</reference>
<dbReference type="Proteomes" id="UP001597227">
    <property type="component" value="Unassembled WGS sequence"/>
</dbReference>
<name>A0ABW4MLR1_9BACI</name>
<dbReference type="RefSeq" id="WP_304215919.1">
    <property type="nucleotide sequence ID" value="NZ_JBHUEK010000010.1"/>
</dbReference>
<dbReference type="Gene3D" id="3.30.110.170">
    <property type="entry name" value="Protein of unknown function (DUF541), domain 1"/>
    <property type="match status" value="1"/>
</dbReference>
<organism evidence="1 2">
    <name type="scientific">Fredinandcohnia salidurans</name>
    <dbReference type="NCBI Taxonomy" id="2595041"/>
    <lineage>
        <taxon>Bacteria</taxon>
        <taxon>Bacillati</taxon>
        <taxon>Bacillota</taxon>
        <taxon>Bacilli</taxon>
        <taxon>Bacillales</taxon>
        <taxon>Bacillaceae</taxon>
        <taxon>Fredinandcohnia</taxon>
    </lineage>
</organism>
<dbReference type="InterPro" id="IPR007497">
    <property type="entry name" value="SIMPL/DUF541"/>
</dbReference>
<dbReference type="PANTHER" id="PTHR34387:SF1">
    <property type="entry name" value="PERIPLASMIC IMMUNOGENIC PROTEIN"/>
    <property type="match status" value="1"/>
</dbReference>
<protein>
    <submittedName>
        <fullName evidence="1">SIMPL domain-containing protein</fullName>
    </submittedName>
</protein>
<proteinExistence type="predicted"/>
<sequence length="226" mass="25166">MYYYEPWMMRSQPKRNNSTNTHRMQVNGEGIVTTAPNIATITLGVITESSTVTEAQNENNQLTKKVIDSLLGLGIPNEHIKTVDFRIDIIYDYENSKQTLRGYRVTHMLQISDVDIQSVGTVVDTAVQNGANTVTNITFTVRNPQIYYERALQNAVQDGQDKARTIAKKLGVALQEVPLQIKELSQQSPPVPFQTAMFAKSEAATPIQAGELTITARVEATFLYSV</sequence>
<dbReference type="Gene3D" id="3.30.70.2970">
    <property type="entry name" value="Protein of unknown function (DUF541), domain 2"/>
    <property type="match status" value="1"/>
</dbReference>
<dbReference type="EMBL" id="JBHUEK010000010">
    <property type="protein sequence ID" value="MFD1778830.1"/>
    <property type="molecule type" value="Genomic_DNA"/>
</dbReference>
<dbReference type="PANTHER" id="PTHR34387">
    <property type="entry name" value="SLR1258 PROTEIN"/>
    <property type="match status" value="1"/>
</dbReference>